<dbReference type="STRING" id="99656.SAMN05421659_10722"/>
<dbReference type="EMBL" id="FOJI01000007">
    <property type="protein sequence ID" value="SEW22397.1"/>
    <property type="molecule type" value="Genomic_DNA"/>
</dbReference>
<evidence type="ECO:0000313" key="3">
    <source>
        <dbReference type="Proteomes" id="UP000199701"/>
    </source>
</evidence>
<reference evidence="2 3" key="1">
    <citation type="submission" date="2016-10" db="EMBL/GenBank/DDBJ databases">
        <authorList>
            <person name="de Groot N.N."/>
        </authorList>
    </citation>
    <scope>NUCLEOTIDE SEQUENCE [LARGE SCALE GENOMIC DNA]</scope>
    <source>
        <strain evidence="2 3">DSM 9179</strain>
    </source>
</reference>
<dbReference type="RefSeq" id="WP_092453539.1">
    <property type="nucleotide sequence ID" value="NZ_FOJI01000007.1"/>
</dbReference>
<accession>A0A1I0Q5Z3</accession>
<feature type="transmembrane region" description="Helical" evidence="1">
    <location>
        <begin position="77"/>
        <end position="101"/>
    </location>
</feature>
<feature type="transmembrane region" description="Helical" evidence="1">
    <location>
        <begin position="122"/>
        <end position="146"/>
    </location>
</feature>
<protein>
    <recommendedName>
        <fullName evidence="4">ABC-2 family transporter protein</fullName>
    </recommendedName>
</protein>
<proteinExistence type="predicted"/>
<keyword evidence="1" id="KW-1133">Transmembrane helix</keyword>
<feature type="transmembrane region" description="Helical" evidence="1">
    <location>
        <begin position="158"/>
        <end position="176"/>
    </location>
</feature>
<sequence length="250" mass="29015">MNFKEKKQLISELKKAYVQPKTRQKEAFLSKLSYPKSTFSQFAFDQLAFIRRRTWLISIALFVTMELLMKYNDFTEMQFAGIITVSAFVPMLTLVSAMELLRSKRYGMGEIEMSTRFSLGTLMLVKMSWLGISNLVVLMTSALFMMDKVEGGFVRTGIYLLVPYLFTCNLSLWLIKKTKARECIYYCATASGTVSLILLVLSKNRVLLYESRFTLAWAFICIFLFVLMLVESIRIIRNMEENKWNSLLIE</sequence>
<feature type="transmembrane region" description="Helical" evidence="1">
    <location>
        <begin position="54"/>
        <end position="71"/>
    </location>
</feature>
<evidence type="ECO:0000256" key="1">
    <source>
        <dbReference type="SAM" id="Phobius"/>
    </source>
</evidence>
<gene>
    <name evidence="2" type="ORF">SAMN05421659_10722</name>
</gene>
<evidence type="ECO:0000313" key="2">
    <source>
        <dbReference type="EMBL" id="SEW22397.1"/>
    </source>
</evidence>
<dbReference type="OrthoDB" id="9793294at2"/>
<organism evidence="2 3">
    <name type="scientific">[Clostridium] fimetarium</name>
    <dbReference type="NCBI Taxonomy" id="99656"/>
    <lineage>
        <taxon>Bacteria</taxon>
        <taxon>Bacillati</taxon>
        <taxon>Bacillota</taxon>
        <taxon>Clostridia</taxon>
        <taxon>Lachnospirales</taxon>
        <taxon>Lachnospiraceae</taxon>
    </lineage>
</organism>
<keyword evidence="1" id="KW-0812">Transmembrane</keyword>
<keyword evidence="1" id="KW-0472">Membrane</keyword>
<feature type="transmembrane region" description="Helical" evidence="1">
    <location>
        <begin position="183"/>
        <end position="201"/>
    </location>
</feature>
<dbReference type="AlphaFoldDB" id="A0A1I0Q5Z3"/>
<dbReference type="Proteomes" id="UP000199701">
    <property type="component" value="Unassembled WGS sequence"/>
</dbReference>
<evidence type="ECO:0008006" key="4">
    <source>
        <dbReference type="Google" id="ProtNLM"/>
    </source>
</evidence>
<feature type="transmembrane region" description="Helical" evidence="1">
    <location>
        <begin position="213"/>
        <end position="230"/>
    </location>
</feature>
<keyword evidence="3" id="KW-1185">Reference proteome</keyword>
<name>A0A1I0Q5Z3_9FIRM</name>